<name>A0A6A8DF59_9BACI</name>
<sequence>MAYLREAVQNQKEFLIAQLVNQGIAQPEDNELHNKTISEIINEYDQFTITTSKSSKNSLRFIRSIHFQENRKPYN</sequence>
<keyword evidence="2" id="KW-1185">Reference proteome</keyword>
<protein>
    <submittedName>
        <fullName evidence="1">Fur-regulated basic protein FbpA</fullName>
    </submittedName>
</protein>
<comment type="caution">
    <text evidence="1">The sequence shown here is derived from an EMBL/GenBank/DDBJ whole genome shotgun (WGS) entry which is preliminary data.</text>
</comment>
<gene>
    <name evidence="1" type="primary">fbpA</name>
    <name evidence="1" type="ORF">GH741_16740</name>
</gene>
<evidence type="ECO:0000313" key="1">
    <source>
        <dbReference type="EMBL" id="MRH44293.1"/>
    </source>
</evidence>
<dbReference type="RefSeq" id="WP_153737897.1">
    <property type="nucleotide sequence ID" value="NZ_WJNG01000015.1"/>
</dbReference>
<dbReference type="InterPro" id="IPR025072">
    <property type="entry name" value="Fur_reg_FbpA"/>
</dbReference>
<evidence type="ECO:0000313" key="2">
    <source>
        <dbReference type="Proteomes" id="UP000799092"/>
    </source>
</evidence>
<dbReference type="OrthoDB" id="2971629at2"/>
<dbReference type="Proteomes" id="UP000799092">
    <property type="component" value="Unassembled WGS sequence"/>
</dbReference>
<dbReference type="Pfam" id="PF13076">
    <property type="entry name" value="Fur_reg_FbpA"/>
    <property type="match status" value="1"/>
</dbReference>
<organism evidence="1 2">
    <name type="scientific">Aquibacillus halophilus</name>
    <dbReference type="NCBI Taxonomy" id="930132"/>
    <lineage>
        <taxon>Bacteria</taxon>
        <taxon>Bacillati</taxon>
        <taxon>Bacillota</taxon>
        <taxon>Bacilli</taxon>
        <taxon>Bacillales</taxon>
        <taxon>Bacillaceae</taxon>
        <taxon>Aquibacillus</taxon>
    </lineage>
</organism>
<accession>A0A6A8DF59</accession>
<proteinExistence type="predicted"/>
<dbReference type="AlphaFoldDB" id="A0A6A8DF59"/>
<reference evidence="1" key="1">
    <citation type="submission" date="2019-11" db="EMBL/GenBank/DDBJ databases">
        <authorList>
            <person name="Li J."/>
        </authorList>
    </citation>
    <scope>NUCLEOTIDE SEQUENCE</scope>
    <source>
        <strain evidence="1">B6B</strain>
    </source>
</reference>
<dbReference type="EMBL" id="WJNG01000015">
    <property type="protein sequence ID" value="MRH44293.1"/>
    <property type="molecule type" value="Genomic_DNA"/>
</dbReference>